<name>A0AAW0GT39_9APHY</name>
<feature type="region of interest" description="Disordered" evidence="1">
    <location>
        <begin position="66"/>
        <end position="106"/>
    </location>
</feature>
<comment type="caution">
    <text evidence="2">The sequence shown here is derived from an EMBL/GenBank/DDBJ whole genome shotgun (WGS) entry which is preliminary data.</text>
</comment>
<keyword evidence="3" id="KW-1185">Reference proteome</keyword>
<reference evidence="2 3" key="1">
    <citation type="submission" date="2022-09" db="EMBL/GenBank/DDBJ databases">
        <authorList>
            <person name="Palmer J.M."/>
        </authorList>
    </citation>
    <scope>NUCLEOTIDE SEQUENCE [LARGE SCALE GENOMIC DNA]</scope>
    <source>
        <strain evidence="2 3">DSM 7382</strain>
    </source>
</reference>
<evidence type="ECO:0000256" key="1">
    <source>
        <dbReference type="SAM" id="MobiDB-lite"/>
    </source>
</evidence>
<proteinExistence type="predicted"/>
<organism evidence="2 3">
    <name type="scientific">Cerrena zonata</name>
    <dbReference type="NCBI Taxonomy" id="2478898"/>
    <lineage>
        <taxon>Eukaryota</taxon>
        <taxon>Fungi</taxon>
        <taxon>Dikarya</taxon>
        <taxon>Basidiomycota</taxon>
        <taxon>Agaricomycotina</taxon>
        <taxon>Agaricomycetes</taxon>
        <taxon>Polyporales</taxon>
        <taxon>Cerrenaceae</taxon>
        <taxon>Cerrena</taxon>
    </lineage>
</organism>
<sequence>MTARPITADPVTGPMLLHRAFTQTPDYEVASRGFLGGGVPPLDSFRGLPSYEEAAGELEAEAEAEAITASLPRSRSVPDIARSRLGSRMTMTVGGGQARSQTINAA</sequence>
<gene>
    <name evidence="2" type="ORF">QCA50_004020</name>
</gene>
<dbReference type="Proteomes" id="UP001385951">
    <property type="component" value="Unassembled WGS sequence"/>
</dbReference>
<accession>A0AAW0GT39</accession>
<dbReference type="AlphaFoldDB" id="A0AAW0GT39"/>
<dbReference type="EMBL" id="JASBNA010000004">
    <property type="protein sequence ID" value="KAK7692395.1"/>
    <property type="molecule type" value="Genomic_DNA"/>
</dbReference>
<protein>
    <submittedName>
        <fullName evidence="2">Uncharacterized protein</fullName>
    </submittedName>
</protein>
<evidence type="ECO:0000313" key="2">
    <source>
        <dbReference type="EMBL" id="KAK7692395.1"/>
    </source>
</evidence>
<evidence type="ECO:0000313" key="3">
    <source>
        <dbReference type="Proteomes" id="UP001385951"/>
    </source>
</evidence>